<evidence type="ECO:0000313" key="3">
    <source>
        <dbReference type="EMBL" id="SMP22705.1"/>
    </source>
</evidence>
<gene>
    <name evidence="3" type="ORF">SAMN06265361_104101</name>
</gene>
<dbReference type="Proteomes" id="UP001157946">
    <property type="component" value="Unassembled WGS sequence"/>
</dbReference>
<comment type="similarity">
    <text evidence="1">Belongs to the peptidase C56 family.</text>
</comment>
<name>A0AA45WPX0_9BACL</name>
<dbReference type="InterPro" id="IPR002818">
    <property type="entry name" value="DJ-1/PfpI"/>
</dbReference>
<dbReference type="InterPro" id="IPR006286">
    <property type="entry name" value="C56_PfpI-like"/>
</dbReference>
<dbReference type="GO" id="GO:0008233">
    <property type="term" value="F:peptidase activity"/>
    <property type="evidence" value="ECO:0007669"/>
    <property type="project" value="UniProtKB-KW"/>
</dbReference>
<dbReference type="PANTHER" id="PTHR42733:SF2">
    <property type="entry name" value="DJ-1_THIJ_PFPI FAMILY PROTEIN"/>
    <property type="match status" value="1"/>
</dbReference>
<dbReference type="RefSeq" id="WP_284724359.1">
    <property type="nucleotide sequence ID" value="NZ_FXTU01000004.1"/>
</dbReference>
<evidence type="ECO:0000259" key="2">
    <source>
        <dbReference type="Pfam" id="PF01965"/>
    </source>
</evidence>
<organism evidence="3 4">
    <name type="scientific">Laceyella tengchongensis</name>
    <dbReference type="NCBI Taxonomy" id="574699"/>
    <lineage>
        <taxon>Bacteria</taxon>
        <taxon>Bacillati</taxon>
        <taxon>Bacillota</taxon>
        <taxon>Bacilli</taxon>
        <taxon>Bacillales</taxon>
        <taxon>Thermoactinomycetaceae</taxon>
        <taxon>Laceyella</taxon>
    </lineage>
</organism>
<dbReference type="AlphaFoldDB" id="A0AA45WPX0"/>
<reference evidence="3" key="1">
    <citation type="submission" date="2017-05" db="EMBL/GenBank/DDBJ databases">
        <authorList>
            <person name="Varghese N."/>
            <person name="Submissions S."/>
        </authorList>
    </citation>
    <scope>NUCLEOTIDE SEQUENCE</scope>
    <source>
        <strain evidence="3">DSM 45262</strain>
    </source>
</reference>
<dbReference type="PANTHER" id="PTHR42733">
    <property type="entry name" value="DJ-1 PROTEIN"/>
    <property type="match status" value="1"/>
</dbReference>
<dbReference type="GO" id="GO:0006508">
    <property type="term" value="P:proteolysis"/>
    <property type="evidence" value="ECO:0007669"/>
    <property type="project" value="UniProtKB-KW"/>
</dbReference>
<proteinExistence type="inferred from homology"/>
<feature type="domain" description="DJ-1/PfpI" evidence="2">
    <location>
        <begin position="3"/>
        <end position="180"/>
    </location>
</feature>
<protein>
    <submittedName>
        <fullName evidence="3">Protease I</fullName>
    </submittedName>
</protein>
<dbReference type="PROSITE" id="PS51276">
    <property type="entry name" value="PEPTIDASE_C56_PFPI"/>
    <property type="match status" value="1"/>
</dbReference>
<sequence length="184" mass="20647">MSKKILIVAGDAVEALEVYYPYYRCLEQGYETDIAAPTKKTIHTVVHDFEAWETYTEKKGYGLAATLSFAEVDPNQYDGLIIPGGRAPEYIRLHPDYGRILRPFFENNKPIMVVCHGGISLAPVKDLIQGRSMTAYTACKPDIEALGATYVENHVHVDGNLISGHAWNNLPDLMREFIQQVEKS</sequence>
<dbReference type="Gene3D" id="3.40.50.880">
    <property type="match status" value="1"/>
</dbReference>
<evidence type="ECO:0000313" key="4">
    <source>
        <dbReference type="Proteomes" id="UP001157946"/>
    </source>
</evidence>
<keyword evidence="4" id="KW-1185">Reference proteome</keyword>
<keyword evidence="3" id="KW-0645">Protease</keyword>
<dbReference type="Pfam" id="PF01965">
    <property type="entry name" value="DJ-1_PfpI"/>
    <property type="match status" value="1"/>
</dbReference>
<dbReference type="InterPro" id="IPR029062">
    <property type="entry name" value="Class_I_gatase-like"/>
</dbReference>
<dbReference type="EMBL" id="FXTU01000004">
    <property type="protein sequence ID" value="SMP22705.1"/>
    <property type="molecule type" value="Genomic_DNA"/>
</dbReference>
<keyword evidence="3" id="KW-0378">Hydrolase</keyword>
<dbReference type="SUPFAM" id="SSF52317">
    <property type="entry name" value="Class I glutamine amidotransferase-like"/>
    <property type="match status" value="1"/>
</dbReference>
<evidence type="ECO:0000256" key="1">
    <source>
        <dbReference type="ARBA" id="ARBA00008542"/>
    </source>
</evidence>
<dbReference type="CDD" id="cd03169">
    <property type="entry name" value="GATase1_PfpI_1"/>
    <property type="match status" value="1"/>
</dbReference>
<accession>A0AA45WPX0</accession>
<comment type="caution">
    <text evidence="3">The sequence shown here is derived from an EMBL/GenBank/DDBJ whole genome shotgun (WGS) entry which is preliminary data.</text>
</comment>